<evidence type="ECO:0000256" key="3">
    <source>
        <dbReference type="PROSITE-ProRule" id="PRU10007"/>
    </source>
</evidence>
<keyword evidence="2 4" id="KW-0560">Oxidoreductase</keyword>
<gene>
    <name evidence="7" type="ORF">DSM100688_0053</name>
</gene>
<feature type="region of interest" description="Disordered" evidence="5">
    <location>
        <begin position="370"/>
        <end position="396"/>
    </location>
</feature>
<dbReference type="InterPro" id="IPR015590">
    <property type="entry name" value="Aldehyde_DH_dom"/>
</dbReference>
<proteinExistence type="inferred from homology"/>
<name>A0A6L4X1S1_9BIFI</name>
<reference evidence="7 8" key="1">
    <citation type="submission" date="2019-10" db="EMBL/GenBank/DDBJ databases">
        <title>Characterization of the phylogenetic diversity of two novel species belonging to the genus Bifidobacterium: Bifidobacterium cebidarum sp. nov. and Bifidobacterium leontopitheci sp. nov.</title>
        <authorList>
            <person name="Lugli G.A."/>
            <person name="Duranti S."/>
            <person name="Milani C."/>
            <person name="Turroni F."/>
            <person name="Ventura M."/>
        </authorList>
    </citation>
    <scope>NUCLEOTIDE SEQUENCE [LARGE SCALE GENOMIC DNA]</scope>
    <source>
        <strain evidence="7 8">DSM 100688</strain>
    </source>
</reference>
<evidence type="ECO:0000259" key="6">
    <source>
        <dbReference type="Pfam" id="PF00171"/>
    </source>
</evidence>
<dbReference type="AlphaFoldDB" id="A0A6L4X1S1"/>
<evidence type="ECO:0000256" key="4">
    <source>
        <dbReference type="RuleBase" id="RU003345"/>
    </source>
</evidence>
<dbReference type="InterPro" id="IPR016162">
    <property type="entry name" value="Ald_DH_N"/>
</dbReference>
<dbReference type="PROSITE" id="PS00687">
    <property type="entry name" value="ALDEHYDE_DEHYDR_GLU"/>
    <property type="match status" value="1"/>
</dbReference>
<dbReference type="CDD" id="cd07087">
    <property type="entry name" value="ALDH_F3-13-14_CALDH-like"/>
    <property type="match status" value="1"/>
</dbReference>
<protein>
    <submittedName>
        <fullName evidence="7">Aldehyde dehydrogenase</fullName>
    </submittedName>
</protein>
<comment type="similarity">
    <text evidence="1 4">Belongs to the aldehyde dehydrogenase family.</text>
</comment>
<organism evidence="7 8">
    <name type="scientific">Bifidobacterium ramosum</name>
    <dbReference type="NCBI Taxonomy" id="1798158"/>
    <lineage>
        <taxon>Bacteria</taxon>
        <taxon>Bacillati</taxon>
        <taxon>Actinomycetota</taxon>
        <taxon>Actinomycetes</taxon>
        <taxon>Bifidobacteriales</taxon>
        <taxon>Bifidobacteriaceae</taxon>
        <taxon>Bifidobacterium</taxon>
    </lineage>
</organism>
<evidence type="ECO:0000256" key="1">
    <source>
        <dbReference type="ARBA" id="ARBA00009986"/>
    </source>
</evidence>
<dbReference type="InterPro" id="IPR012394">
    <property type="entry name" value="Aldehyde_DH_NAD(P)"/>
</dbReference>
<dbReference type="PROSITE" id="PS00070">
    <property type="entry name" value="ALDEHYDE_DEHYDR_CYS"/>
    <property type="match status" value="1"/>
</dbReference>
<dbReference type="PANTHER" id="PTHR43570:SF16">
    <property type="entry name" value="ALDEHYDE DEHYDROGENASE TYPE III, ISOFORM Q"/>
    <property type="match status" value="1"/>
</dbReference>
<feature type="domain" description="Aldehyde dehydrogenase" evidence="6">
    <location>
        <begin position="415"/>
        <end position="565"/>
    </location>
</feature>
<dbReference type="Pfam" id="PF00171">
    <property type="entry name" value="Aldedh"/>
    <property type="match status" value="2"/>
</dbReference>
<feature type="active site" evidence="3">
    <location>
        <position position="249"/>
    </location>
</feature>
<dbReference type="InterPro" id="IPR016160">
    <property type="entry name" value="Ald_DH_CS_CYS"/>
</dbReference>
<evidence type="ECO:0000256" key="2">
    <source>
        <dbReference type="ARBA" id="ARBA00023002"/>
    </source>
</evidence>
<dbReference type="GO" id="GO:0004029">
    <property type="term" value="F:aldehyde dehydrogenase (NAD+) activity"/>
    <property type="evidence" value="ECO:0007669"/>
    <property type="project" value="TreeGrafter"/>
</dbReference>
<evidence type="ECO:0000313" key="8">
    <source>
        <dbReference type="Proteomes" id="UP000482084"/>
    </source>
</evidence>
<dbReference type="SUPFAM" id="SSF53720">
    <property type="entry name" value="ALDH-like"/>
    <property type="match status" value="1"/>
</dbReference>
<dbReference type="GO" id="GO:0006081">
    <property type="term" value="P:aldehyde metabolic process"/>
    <property type="evidence" value="ECO:0007669"/>
    <property type="project" value="InterPro"/>
</dbReference>
<sequence>MSRAGVCFRPEDEPQTGFGRPPRDDRWYNGSMSANHYDDSLDAEATFHRLDGTFRRGVTRPLRWRRAQLDAMERMLREQGARLARAVHDDFGKPTTETMLMEINLTLEEIRFVRPRLARWAARRPKPMHWLLQPAAGWTVAEPKGVALVIAPWNYPVLLSLEPMVDAIAAGDCVCLKPSELSPKTSRALMTLIDRYLDRRAFAVVQGGARETGELLKQPFDHIFYTGGGKVGRIVMEAAAKHLTPVTLELGGKSPVFVDGTANLDVAARRIAWGRFVNAGQTCVAPDYVLATPDIADDLAERIAKAAYRMFGNVGGRRDAVMYDSGPVAVAGRHYGRRESVAFGRVVSDDRRRTDDGYAHDYDDVHVTADDSSTTRDWTNSGRPGNRQTYGRDDHMTYDDTHDSRIVWSSSYARIINDRHYDRLMSLMPNSDDPSSAAHIICGGYGDRASRHIAPTVLTHVSPDAPVMQEEIFGPILPILTVADADAAIAFINDRPRPLACYVFSRSTIVRRRFERETSSGALGFNLPLGHLMSSRLPFGGVGASGMGAYHGYAGFLEFSHVKTVVAKPTFPDTLSLIYPPYTKRKRTLISMLSR</sequence>
<evidence type="ECO:0000256" key="5">
    <source>
        <dbReference type="SAM" id="MobiDB-lite"/>
    </source>
</evidence>
<evidence type="ECO:0000313" key="7">
    <source>
        <dbReference type="EMBL" id="KAB8288975.1"/>
    </source>
</evidence>
<dbReference type="EMBL" id="WBSM01000001">
    <property type="protein sequence ID" value="KAB8288975.1"/>
    <property type="molecule type" value="Genomic_DNA"/>
</dbReference>
<feature type="region of interest" description="Disordered" evidence="5">
    <location>
        <begin position="1"/>
        <end position="25"/>
    </location>
</feature>
<dbReference type="InterPro" id="IPR016163">
    <property type="entry name" value="Ald_DH_C"/>
</dbReference>
<dbReference type="FunFam" id="3.40.605.10:FF:000004">
    <property type="entry name" value="Aldehyde dehydrogenase"/>
    <property type="match status" value="1"/>
</dbReference>
<feature type="compositionally biased region" description="Polar residues" evidence="5">
    <location>
        <begin position="370"/>
        <end position="389"/>
    </location>
</feature>
<dbReference type="InterPro" id="IPR016161">
    <property type="entry name" value="Ald_DH/histidinol_DH"/>
</dbReference>
<dbReference type="PANTHER" id="PTHR43570">
    <property type="entry name" value="ALDEHYDE DEHYDROGENASE"/>
    <property type="match status" value="1"/>
</dbReference>
<keyword evidence="8" id="KW-1185">Reference proteome</keyword>
<dbReference type="Gene3D" id="3.40.309.10">
    <property type="entry name" value="Aldehyde Dehydrogenase, Chain A, domain 2"/>
    <property type="match status" value="2"/>
</dbReference>
<dbReference type="Proteomes" id="UP000482084">
    <property type="component" value="Unassembled WGS sequence"/>
</dbReference>
<dbReference type="Gene3D" id="3.40.605.10">
    <property type="entry name" value="Aldehyde Dehydrogenase, Chain A, domain 1"/>
    <property type="match status" value="2"/>
</dbReference>
<dbReference type="GO" id="GO:0005737">
    <property type="term" value="C:cytoplasm"/>
    <property type="evidence" value="ECO:0007669"/>
    <property type="project" value="TreeGrafter"/>
</dbReference>
<feature type="domain" description="Aldehyde dehydrogenase" evidence="6">
    <location>
        <begin position="59"/>
        <end position="329"/>
    </location>
</feature>
<accession>A0A6L4X1S1</accession>
<dbReference type="InterPro" id="IPR029510">
    <property type="entry name" value="Ald_DH_CS_GLU"/>
</dbReference>
<comment type="caution">
    <text evidence="7">The sequence shown here is derived from an EMBL/GenBank/DDBJ whole genome shotgun (WGS) entry which is preliminary data.</text>
</comment>